<keyword evidence="3" id="KW-0964">Secreted</keyword>
<dbReference type="InterPro" id="IPR013783">
    <property type="entry name" value="Ig-like_fold"/>
</dbReference>
<dbReference type="CDD" id="cd00063">
    <property type="entry name" value="FN3"/>
    <property type="match status" value="1"/>
</dbReference>
<evidence type="ECO:0000256" key="4">
    <source>
        <dbReference type="ARBA" id="ARBA00022692"/>
    </source>
</evidence>
<evidence type="ECO:0000313" key="10">
    <source>
        <dbReference type="Proteomes" id="UP000694388"/>
    </source>
</evidence>
<dbReference type="InterPro" id="IPR003961">
    <property type="entry name" value="FN3_dom"/>
</dbReference>
<accession>A0A8C4QYT7</accession>
<dbReference type="GeneTree" id="ENSGT00390000004923"/>
<name>A0A8C4QYT7_EPTBU</name>
<keyword evidence="5" id="KW-1133">Transmembrane helix</keyword>
<dbReference type="AlphaFoldDB" id="A0A8C4QYT7"/>
<dbReference type="InterPro" id="IPR036116">
    <property type="entry name" value="FN3_sf"/>
</dbReference>
<reference evidence="9" key="2">
    <citation type="submission" date="2025-09" db="UniProtKB">
        <authorList>
            <consortium name="Ensembl"/>
        </authorList>
    </citation>
    <scope>IDENTIFICATION</scope>
</reference>
<dbReference type="InterPro" id="IPR052120">
    <property type="entry name" value="FNDC_type_III_4/5"/>
</dbReference>
<dbReference type="SUPFAM" id="SSF49265">
    <property type="entry name" value="Fibronectin type III"/>
    <property type="match status" value="1"/>
</dbReference>
<dbReference type="Gene3D" id="2.60.40.10">
    <property type="entry name" value="Immunoglobulins"/>
    <property type="match status" value="1"/>
</dbReference>
<evidence type="ECO:0000313" key="9">
    <source>
        <dbReference type="Ensembl" id="ENSEBUP00000022501.1"/>
    </source>
</evidence>
<evidence type="ECO:0000256" key="2">
    <source>
        <dbReference type="ARBA" id="ARBA00004613"/>
    </source>
</evidence>
<keyword evidence="4" id="KW-0812">Transmembrane</keyword>
<organism evidence="9 10">
    <name type="scientific">Eptatretus burgeri</name>
    <name type="common">Inshore hagfish</name>
    <dbReference type="NCBI Taxonomy" id="7764"/>
    <lineage>
        <taxon>Eukaryota</taxon>
        <taxon>Metazoa</taxon>
        <taxon>Chordata</taxon>
        <taxon>Craniata</taxon>
        <taxon>Vertebrata</taxon>
        <taxon>Cyclostomata</taxon>
        <taxon>Myxini</taxon>
        <taxon>Myxiniformes</taxon>
        <taxon>Myxinidae</taxon>
        <taxon>Eptatretinae</taxon>
        <taxon>Eptatretus</taxon>
    </lineage>
</organism>
<dbReference type="PANTHER" id="PTHR14470">
    <property type="entry name" value="FIBRONECTIN TYPE III DOMAIN-CONTAINING PROTEIN"/>
    <property type="match status" value="1"/>
</dbReference>
<evidence type="ECO:0000256" key="6">
    <source>
        <dbReference type="ARBA" id="ARBA00023136"/>
    </source>
</evidence>
<evidence type="ECO:0000256" key="1">
    <source>
        <dbReference type="ARBA" id="ARBA00004167"/>
    </source>
</evidence>
<feature type="domain" description="Fibronectin type-III" evidence="8">
    <location>
        <begin position="56"/>
        <end position="149"/>
    </location>
</feature>
<dbReference type="GO" id="GO:0005886">
    <property type="term" value="C:plasma membrane"/>
    <property type="evidence" value="ECO:0007669"/>
    <property type="project" value="TreeGrafter"/>
</dbReference>
<keyword evidence="7" id="KW-0325">Glycoprotein</keyword>
<dbReference type="PANTHER" id="PTHR14470:SF2">
    <property type="entry name" value="FIBRONECTIN TYPE III DOMAIN-CONTAINING PROTEIN 4"/>
    <property type="match status" value="1"/>
</dbReference>
<evidence type="ECO:0000256" key="7">
    <source>
        <dbReference type="ARBA" id="ARBA00023180"/>
    </source>
</evidence>
<protein>
    <submittedName>
        <fullName evidence="9">Fibronectin type III domain containing 4a</fullName>
    </submittedName>
</protein>
<evidence type="ECO:0000256" key="5">
    <source>
        <dbReference type="ARBA" id="ARBA00022989"/>
    </source>
</evidence>
<keyword evidence="10" id="KW-1185">Reference proteome</keyword>
<dbReference type="Proteomes" id="UP000694388">
    <property type="component" value="Unplaced"/>
</dbReference>
<evidence type="ECO:0000259" key="8">
    <source>
        <dbReference type="PROSITE" id="PS50853"/>
    </source>
</evidence>
<keyword evidence="6" id="KW-0472">Membrane</keyword>
<evidence type="ECO:0000256" key="3">
    <source>
        <dbReference type="ARBA" id="ARBA00022525"/>
    </source>
</evidence>
<dbReference type="Ensembl" id="ENSEBUT00000023077.1">
    <property type="protein sequence ID" value="ENSEBUP00000022501.1"/>
    <property type="gene ID" value="ENSEBUG00000013866.1"/>
</dbReference>
<dbReference type="Pfam" id="PF00041">
    <property type="entry name" value="fn3"/>
    <property type="match status" value="1"/>
</dbReference>
<comment type="subcellular location">
    <subcellularLocation>
        <location evidence="1">Membrane</location>
        <topology evidence="1">Single-pass membrane protein</topology>
    </subcellularLocation>
    <subcellularLocation>
        <location evidence="2">Secreted</location>
    </subcellularLocation>
</comment>
<dbReference type="GO" id="GO:0005576">
    <property type="term" value="C:extracellular region"/>
    <property type="evidence" value="ECO:0007669"/>
    <property type="project" value="UniProtKB-SubCell"/>
</dbReference>
<sequence>MDEMTTRRGTPGELDHWTMRDPRTTLDSLSTMDPRTILVLFVTCCLMGGVAGRPQPPVNITIVQKQTNFVIVSWDVPEGETIIGYAISQQQWKAGQSQRFIKEVNTTARTCTLWDLEPGNEYLLRVQALGLGGLASDPSPVLHFTTHQGSQLRVHGNSTDFGKNSLVYITARHRLGTLGTRSTRTRSTVWHVTLHSP</sequence>
<dbReference type="PROSITE" id="PS50853">
    <property type="entry name" value="FN3"/>
    <property type="match status" value="1"/>
</dbReference>
<dbReference type="SMART" id="SM00060">
    <property type="entry name" value="FN3"/>
    <property type="match status" value="1"/>
</dbReference>
<reference evidence="9" key="1">
    <citation type="submission" date="2025-08" db="UniProtKB">
        <authorList>
            <consortium name="Ensembl"/>
        </authorList>
    </citation>
    <scope>IDENTIFICATION</scope>
</reference>
<proteinExistence type="predicted"/>